<feature type="domain" description="Reverse transcriptase" evidence="1">
    <location>
        <begin position="70"/>
        <end position="362"/>
    </location>
</feature>
<protein>
    <submittedName>
        <fullName evidence="3">Group II intron reverse transcriptase/maturase</fullName>
    </submittedName>
</protein>
<dbReference type="CDD" id="cd01651">
    <property type="entry name" value="RT_G2_intron"/>
    <property type="match status" value="1"/>
</dbReference>
<dbReference type="Pfam" id="PF01348">
    <property type="entry name" value="Intron_maturas2"/>
    <property type="match status" value="1"/>
</dbReference>
<dbReference type="EMBL" id="CP058559">
    <property type="protein sequence ID" value="QNO13322.1"/>
    <property type="molecule type" value="Genomic_DNA"/>
</dbReference>
<dbReference type="InterPro" id="IPR051083">
    <property type="entry name" value="GrpII_Intron_Splice-Mob/Def"/>
</dbReference>
<dbReference type="InterPro" id="IPR043502">
    <property type="entry name" value="DNA/RNA_pol_sf"/>
</dbReference>
<dbReference type="InterPro" id="IPR049030">
    <property type="entry name" value="AI2M-like_HNH"/>
</dbReference>
<evidence type="ECO:0000313" key="2">
    <source>
        <dbReference type="EMBL" id="QNO13322.1"/>
    </source>
</evidence>
<dbReference type="AlphaFoldDB" id="A0A7G9W636"/>
<reference evidence="3 4" key="1">
    <citation type="submission" date="2020-07" db="EMBL/GenBank/DDBJ databases">
        <title>Alkalicella. sp. LB2 genome.</title>
        <authorList>
            <person name="Postec A."/>
            <person name="Quemeneur M."/>
        </authorList>
    </citation>
    <scope>NUCLEOTIDE SEQUENCE [LARGE SCALE GENOMIC DNA]</scope>
    <source>
        <strain evidence="3 4">LB2</strain>
    </source>
</reference>
<dbReference type="SUPFAM" id="SSF56672">
    <property type="entry name" value="DNA/RNA polymerases"/>
    <property type="match status" value="1"/>
</dbReference>
<dbReference type="KEGG" id="acae:HYG86_04860"/>
<dbReference type="Pfam" id="PF21368">
    <property type="entry name" value="AI2M-like_HNH"/>
    <property type="match status" value="1"/>
</dbReference>
<dbReference type="RefSeq" id="WP_213166996.1">
    <property type="nucleotide sequence ID" value="NZ_CP058559.1"/>
</dbReference>
<dbReference type="InterPro" id="IPR003615">
    <property type="entry name" value="HNH_nuc"/>
</dbReference>
<sequence>MKPTIEILERMNQNSNRNKNEIFTRVYRYLQRPDIYFLAYKNLYANSGAATPGVDNDTADGFSEEKIELIIQSLTDGTYTPKPVRRTYIAKKQSNKLRPLGLPTFTDKLVQEVIRMILEAIYEPTFCDTSHGFRPNRSCHTALGMVSKGFNGVKWFVEGDIKGCFDNINHNVLAELIGKKIKDARFNQLIRKFLKAGYMEDWRYHSTYSGTPQGGIISPVLANIYLHELDMFVEQLKAKFDKPLPRGKRTPEYSRLRSKAVRLRKKLENADEHQKPALLAELRQTRAKQLSTPSKLQEDKKIKYVRYADDFLIGVIGSKSDCEWVKSELKTFIRNTLKMELSEEKTLITHSHNKARFLGYDVCVRRNSQIKQGGNGYTKRTLNNKVELTVPFKDKIERFLLDKGIVKQINGKYRFVHRPSLLQITEYEIVSTYNAELRGICNYYRMASNFNNLNYFAYLMEYSCLKTLAAKRKSSIAQIIRSHQDGQGKWCVPYKTAKGEKRLYFAKYSDCKGQSSFSDKIRNDAVIYSHKRNPFEDGLKARVCKLCGTTEATHYEIHHVKRLKDLKGKAPWEKYLIARNRKTMVVCRDCHKEIHRN</sequence>
<dbReference type="Proteomes" id="UP000516160">
    <property type="component" value="Chromosome"/>
</dbReference>
<dbReference type="EMBL" id="CP058559">
    <property type="protein sequence ID" value="QNO14148.1"/>
    <property type="molecule type" value="Genomic_DNA"/>
</dbReference>
<dbReference type="InterPro" id="IPR000477">
    <property type="entry name" value="RT_dom"/>
</dbReference>
<organism evidence="3 4">
    <name type="scientific">Alkalicella caledoniensis</name>
    <dbReference type="NCBI Taxonomy" id="2731377"/>
    <lineage>
        <taxon>Bacteria</taxon>
        <taxon>Bacillati</taxon>
        <taxon>Bacillota</taxon>
        <taxon>Clostridia</taxon>
        <taxon>Eubacteriales</taxon>
        <taxon>Proteinivoracaceae</taxon>
        <taxon>Alkalicella</taxon>
    </lineage>
</organism>
<dbReference type="PROSITE" id="PS50878">
    <property type="entry name" value="RT_POL"/>
    <property type="match status" value="1"/>
</dbReference>
<dbReference type="InterPro" id="IPR024937">
    <property type="entry name" value="Domain_X"/>
</dbReference>
<gene>
    <name evidence="2" type="ORF">HYG86_00280</name>
    <name evidence="3" type="ORF">HYG86_04860</name>
</gene>
<dbReference type="PANTHER" id="PTHR34047">
    <property type="entry name" value="NUCLEAR INTRON MATURASE 1, MITOCHONDRIAL-RELATED"/>
    <property type="match status" value="1"/>
</dbReference>
<dbReference type="GO" id="GO:0006397">
    <property type="term" value="P:mRNA processing"/>
    <property type="evidence" value="ECO:0007669"/>
    <property type="project" value="InterPro"/>
</dbReference>
<evidence type="ECO:0000313" key="4">
    <source>
        <dbReference type="Proteomes" id="UP000516160"/>
    </source>
</evidence>
<name>A0A7G9W636_ALKCA</name>
<keyword evidence="3" id="KW-0695">RNA-directed DNA polymerase</keyword>
<accession>A0A7G9W636</accession>
<dbReference type="GO" id="GO:0003964">
    <property type="term" value="F:RNA-directed DNA polymerase activity"/>
    <property type="evidence" value="ECO:0007669"/>
    <property type="project" value="UniProtKB-KW"/>
</dbReference>
<dbReference type="CDD" id="cd00085">
    <property type="entry name" value="HNHc"/>
    <property type="match status" value="1"/>
</dbReference>
<proteinExistence type="predicted"/>
<keyword evidence="3" id="KW-0548">Nucleotidyltransferase</keyword>
<dbReference type="PANTHER" id="PTHR34047:SF8">
    <property type="entry name" value="PROTEIN YKFC"/>
    <property type="match status" value="1"/>
</dbReference>
<dbReference type="Pfam" id="PF00078">
    <property type="entry name" value="RVT_1"/>
    <property type="match status" value="2"/>
</dbReference>
<evidence type="ECO:0000259" key="1">
    <source>
        <dbReference type="PROSITE" id="PS50878"/>
    </source>
</evidence>
<dbReference type="KEGG" id="acae:HYG86_00280"/>
<keyword evidence="3" id="KW-0808">Transferase</keyword>
<evidence type="ECO:0000313" key="3">
    <source>
        <dbReference type="EMBL" id="QNO14148.1"/>
    </source>
</evidence>
<keyword evidence="4" id="KW-1185">Reference proteome</keyword>